<evidence type="ECO:0000256" key="3">
    <source>
        <dbReference type="ARBA" id="ARBA00023163"/>
    </source>
</evidence>
<dbReference type="InterPro" id="IPR047057">
    <property type="entry name" value="MerR_fam"/>
</dbReference>
<reference evidence="7" key="1">
    <citation type="journal article" date="2019" name="Int. J. Syst. Evol. Microbiol.">
        <title>The Global Catalogue of Microorganisms (GCM) 10K type strain sequencing project: providing services to taxonomists for standard genome sequencing and annotation.</title>
        <authorList>
            <consortium name="The Broad Institute Genomics Platform"/>
            <consortium name="The Broad Institute Genome Sequencing Center for Infectious Disease"/>
            <person name="Wu L."/>
            <person name="Ma J."/>
        </authorList>
    </citation>
    <scope>NUCLEOTIDE SEQUENCE [LARGE SCALE GENOMIC DNA]</scope>
    <source>
        <strain evidence="7">KCTC 32465</strain>
    </source>
</reference>
<evidence type="ECO:0000259" key="5">
    <source>
        <dbReference type="PROSITE" id="PS50937"/>
    </source>
</evidence>
<dbReference type="PANTHER" id="PTHR30204:SF58">
    <property type="entry name" value="HTH-TYPE TRANSCRIPTIONAL REGULATOR YFMP"/>
    <property type="match status" value="1"/>
</dbReference>
<evidence type="ECO:0000256" key="2">
    <source>
        <dbReference type="ARBA" id="ARBA00023125"/>
    </source>
</evidence>
<dbReference type="PANTHER" id="PTHR30204">
    <property type="entry name" value="REDOX-CYCLING DRUG-SENSING TRANSCRIPTIONAL ACTIVATOR SOXR"/>
    <property type="match status" value="1"/>
</dbReference>
<accession>A0ABQ3CXA0</accession>
<keyword evidence="7" id="KW-1185">Reference proteome</keyword>
<dbReference type="EMBL" id="BMZF01000001">
    <property type="protein sequence ID" value="GHA46151.1"/>
    <property type="molecule type" value="Genomic_DNA"/>
</dbReference>
<proteinExistence type="predicted"/>
<feature type="coiled-coil region" evidence="4">
    <location>
        <begin position="80"/>
        <end position="124"/>
    </location>
</feature>
<gene>
    <name evidence="6" type="ORF">GCM10008927_09190</name>
</gene>
<dbReference type="CDD" id="cd04776">
    <property type="entry name" value="HTH_GnyR"/>
    <property type="match status" value="1"/>
</dbReference>
<dbReference type="InterPro" id="IPR015358">
    <property type="entry name" value="Tscrpt_reg_MerR_DNA-bd"/>
</dbReference>
<protein>
    <submittedName>
        <fullName evidence="6">Transcriptional regulator</fullName>
    </submittedName>
</protein>
<evidence type="ECO:0000256" key="1">
    <source>
        <dbReference type="ARBA" id="ARBA00023015"/>
    </source>
</evidence>
<dbReference type="InterPro" id="IPR009061">
    <property type="entry name" value="DNA-bd_dom_put_sf"/>
</dbReference>
<name>A0ABQ3CXA0_9RHOB</name>
<keyword evidence="4" id="KW-0175">Coiled coil</keyword>
<evidence type="ECO:0000313" key="6">
    <source>
        <dbReference type="EMBL" id="GHA46151.1"/>
    </source>
</evidence>
<keyword evidence="1" id="KW-0805">Transcription regulation</keyword>
<evidence type="ECO:0000256" key="4">
    <source>
        <dbReference type="SAM" id="Coils"/>
    </source>
</evidence>
<dbReference type="Pfam" id="PF00376">
    <property type="entry name" value="MerR"/>
    <property type="match status" value="1"/>
</dbReference>
<keyword evidence="3" id="KW-0804">Transcription</keyword>
<keyword evidence="2" id="KW-0238">DNA-binding</keyword>
<evidence type="ECO:0000313" key="7">
    <source>
        <dbReference type="Proteomes" id="UP000634455"/>
    </source>
</evidence>
<sequence>MPQSIKTLKEMCEEFEVTPRTLRYYEYIELLSPEKQGRTRLYGAKERARMKLIMRGRRFGFSLEEVRQWLELYDQDPSQKVQMEALLERSKVRMKDLRNRKKELEEAIAELQDLIKVANESLDKS</sequence>
<dbReference type="Pfam" id="PF09278">
    <property type="entry name" value="MerR-DNA-bind"/>
    <property type="match status" value="1"/>
</dbReference>
<dbReference type="SUPFAM" id="SSF46955">
    <property type="entry name" value="Putative DNA-binding domain"/>
    <property type="match status" value="1"/>
</dbReference>
<dbReference type="RefSeq" id="WP_189639361.1">
    <property type="nucleotide sequence ID" value="NZ_BMZF01000001.1"/>
</dbReference>
<dbReference type="PROSITE" id="PS50937">
    <property type="entry name" value="HTH_MERR_2"/>
    <property type="match status" value="1"/>
</dbReference>
<dbReference type="Gene3D" id="1.10.1660.10">
    <property type="match status" value="1"/>
</dbReference>
<dbReference type="InterPro" id="IPR000551">
    <property type="entry name" value="MerR-type_HTH_dom"/>
</dbReference>
<feature type="domain" description="HTH merR-type" evidence="5">
    <location>
        <begin position="1"/>
        <end position="72"/>
    </location>
</feature>
<dbReference type="SMART" id="SM00422">
    <property type="entry name" value="HTH_MERR"/>
    <property type="match status" value="1"/>
</dbReference>
<comment type="caution">
    <text evidence="6">The sequence shown here is derived from an EMBL/GenBank/DDBJ whole genome shotgun (WGS) entry which is preliminary data.</text>
</comment>
<organism evidence="6 7">
    <name type="scientific">Paramylibacter ulvae</name>
    <dbReference type="NCBI Taxonomy" id="1651968"/>
    <lineage>
        <taxon>Bacteria</taxon>
        <taxon>Pseudomonadati</taxon>
        <taxon>Pseudomonadota</taxon>
        <taxon>Alphaproteobacteria</taxon>
        <taxon>Rhodobacterales</taxon>
        <taxon>Paracoccaceae</taxon>
        <taxon>Paramylibacter</taxon>
    </lineage>
</organism>
<dbReference type="Proteomes" id="UP000634455">
    <property type="component" value="Unassembled WGS sequence"/>
</dbReference>